<dbReference type="InterPro" id="IPR005064">
    <property type="entry name" value="BUG"/>
</dbReference>
<dbReference type="SUPFAM" id="SSF53850">
    <property type="entry name" value="Periplasmic binding protein-like II"/>
    <property type="match status" value="1"/>
</dbReference>
<evidence type="ECO:0000313" key="3">
    <source>
        <dbReference type="EMBL" id="VCU69534.1"/>
    </source>
</evidence>
<dbReference type="RefSeq" id="WP_160142201.1">
    <property type="nucleotide sequence ID" value="NZ_UWPJ01000014.1"/>
</dbReference>
<dbReference type="Gene3D" id="3.40.190.10">
    <property type="entry name" value="Periplasmic binding protein-like II"/>
    <property type="match status" value="1"/>
</dbReference>
<dbReference type="EMBL" id="UWPJ01000014">
    <property type="protein sequence ID" value="VCU69534.1"/>
    <property type="molecule type" value="Genomic_DNA"/>
</dbReference>
<dbReference type="Pfam" id="PF03401">
    <property type="entry name" value="TctC"/>
    <property type="match status" value="1"/>
</dbReference>
<dbReference type="InterPro" id="IPR042100">
    <property type="entry name" value="Bug_dom1"/>
</dbReference>
<evidence type="ECO:0000313" key="4">
    <source>
        <dbReference type="Proteomes" id="UP000277294"/>
    </source>
</evidence>
<evidence type="ECO:0000256" key="2">
    <source>
        <dbReference type="SAM" id="SignalP"/>
    </source>
</evidence>
<dbReference type="Gene3D" id="3.40.190.150">
    <property type="entry name" value="Bordetella uptake gene, domain 1"/>
    <property type="match status" value="1"/>
</dbReference>
<keyword evidence="4" id="KW-1185">Reference proteome</keyword>
<keyword evidence="2" id="KW-0732">Signal</keyword>
<dbReference type="OrthoDB" id="8678477at2"/>
<reference evidence="3 4" key="1">
    <citation type="submission" date="2018-10" db="EMBL/GenBank/DDBJ databases">
        <authorList>
            <person name="Criscuolo A."/>
        </authorList>
    </citation>
    <scope>NUCLEOTIDE SEQUENCE [LARGE SCALE GENOMIC DNA]</scope>
    <source>
        <strain evidence="3">DnA1</strain>
    </source>
</reference>
<comment type="similarity">
    <text evidence="1">Belongs to the UPF0065 (bug) family.</text>
</comment>
<evidence type="ECO:0000256" key="1">
    <source>
        <dbReference type="ARBA" id="ARBA00006987"/>
    </source>
</evidence>
<dbReference type="AlphaFoldDB" id="A0A3P4AZP9"/>
<dbReference type="Proteomes" id="UP000277294">
    <property type="component" value="Unassembled WGS sequence"/>
</dbReference>
<dbReference type="CDD" id="cd13578">
    <property type="entry name" value="PBP2_Bug27"/>
    <property type="match status" value="1"/>
</dbReference>
<feature type="chain" id="PRO_5018271200" evidence="2">
    <location>
        <begin position="21"/>
        <end position="321"/>
    </location>
</feature>
<gene>
    <name evidence="3" type="ORF">PIGHUM_01597</name>
</gene>
<proteinExistence type="inferred from homology"/>
<dbReference type="PANTHER" id="PTHR42928:SF5">
    <property type="entry name" value="BLR1237 PROTEIN"/>
    <property type="match status" value="1"/>
</dbReference>
<dbReference type="PIRSF" id="PIRSF017082">
    <property type="entry name" value="YflP"/>
    <property type="match status" value="1"/>
</dbReference>
<organism evidence="3 4">
    <name type="scientific">Pigmentiphaga humi</name>
    <dbReference type="NCBI Taxonomy" id="2478468"/>
    <lineage>
        <taxon>Bacteria</taxon>
        <taxon>Pseudomonadati</taxon>
        <taxon>Pseudomonadota</taxon>
        <taxon>Betaproteobacteria</taxon>
        <taxon>Burkholderiales</taxon>
        <taxon>Alcaligenaceae</taxon>
        <taxon>Pigmentiphaga</taxon>
    </lineage>
</organism>
<name>A0A3P4AZP9_9BURK</name>
<sequence>MKKWFAILATGIAAAAPIHAVQAQIGGPVTRIVVPFAPGGARELLARTFYQEVAQELGQTFIIESRPGAGGAIGTSNVGRAEPDGKTLLMAASSHFVTAELGAKPHYDPIKDFAPVANIGTQSYVLMISSALPAKNVAEFIDYAKKRPGELNYGSAGIGSSTHLAMAYFLSSAKLDMMHIPYKSTQEAANDVAGGRAQAVIVPNAGVGAYVQDNRLRIIGVTSRQPSALLPNVPAIAQAGLPSYVFESWFGLLAPASTPAATVQKINAAVNKVLAQPAVRERLDTQGVIPAPSSVAEFNKVFLEDQKLMARIVKEAKLTRD</sequence>
<keyword evidence="3" id="KW-0675">Receptor</keyword>
<accession>A0A3P4AZP9</accession>
<dbReference type="PANTHER" id="PTHR42928">
    <property type="entry name" value="TRICARBOXYLATE-BINDING PROTEIN"/>
    <property type="match status" value="1"/>
</dbReference>
<feature type="signal peptide" evidence="2">
    <location>
        <begin position="1"/>
        <end position="20"/>
    </location>
</feature>
<protein>
    <submittedName>
        <fullName evidence="3">Tripartite tricarboxylate transporter family receptor</fullName>
    </submittedName>
</protein>